<comment type="caution">
    <text evidence="1">The sequence shown here is derived from an EMBL/GenBank/DDBJ whole genome shotgun (WGS) entry which is preliminary data.</text>
</comment>
<name>A0A0B0EFL7_9BACT</name>
<gene>
    <name evidence="1" type="ORF">SCABRO_02887</name>
</gene>
<reference evidence="1 2" key="1">
    <citation type="submission" date="2014-10" db="EMBL/GenBank/DDBJ databases">
        <title>Draft genome of anammox bacterium scalindua brodae, obtained using differential coverage binning of sequence data from two enrichment reactors.</title>
        <authorList>
            <person name="Speth D.R."/>
            <person name="Russ L."/>
            <person name="Kartal B."/>
            <person name="Op den Camp H.J."/>
            <person name="Dutilh B.E."/>
            <person name="Jetten M.S."/>
        </authorList>
    </citation>
    <scope>NUCLEOTIDE SEQUENCE [LARGE SCALE GENOMIC DNA]</scope>
    <source>
        <strain evidence="1">RU1</strain>
    </source>
</reference>
<accession>A0A0B0EFL7</accession>
<dbReference type="Proteomes" id="UP000030652">
    <property type="component" value="Unassembled WGS sequence"/>
</dbReference>
<proteinExistence type="predicted"/>
<protein>
    <recommendedName>
        <fullName evidence="3">PIN domain-containing protein</fullName>
    </recommendedName>
</protein>
<dbReference type="AlphaFoldDB" id="A0A0B0EFL7"/>
<dbReference type="eggNOG" id="COG1487">
    <property type="taxonomic scope" value="Bacteria"/>
</dbReference>
<evidence type="ECO:0008006" key="3">
    <source>
        <dbReference type="Google" id="ProtNLM"/>
    </source>
</evidence>
<evidence type="ECO:0000313" key="1">
    <source>
        <dbReference type="EMBL" id="KHE91374.1"/>
    </source>
</evidence>
<organism evidence="1 2">
    <name type="scientific">Candidatus Scalindua brodae</name>
    <dbReference type="NCBI Taxonomy" id="237368"/>
    <lineage>
        <taxon>Bacteria</taxon>
        <taxon>Pseudomonadati</taxon>
        <taxon>Planctomycetota</taxon>
        <taxon>Candidatus Brocadiia</taxon>
        <taxon>Candidatus Brocadiales</taxon>
        <taxon>Candidatus Scalinduaceae</taxon>
        <taxon>Candidatus Scalindua</taxon>
    </lineage>
</organism>
<sequence length="62" mass="7038">MRVTIKGLVTIPRHIREKLGTRLSPLPDLFIGVHAAVGKLELITRDKPRYKSYFPTVKLISP</sequence>
<dbReference type="EMBL" id="JRYO01000204">
    <property type="protein sequence ID" value="KHE91374.1"/>
    <property type="molecule type" value="Genomic_DNA"/>
</dbReference>
<evidence type="ECO:0000313" key="2">
    <source>
        <dbReference type="Proteomes" id="UP000030652"/>
    </source>
</evidence>